<feature type="region of interest" description="Disordered" evidence="1">
    <location>
        <begin position="36"/>
        <end position="62"/>
    </location>
</feature>
<sequence length="62" mass="6784">MKSKYLKPQIKVVSFTNEPVLEATSVTVSDTTWSKSQDVNTGEIGAKSNNSFSSSVWGDDQE</sequence>
<accession>A0A7K0KDS7</accession>
<organism evidence="2 3">
    <name type="scientific">Hallella mizrahii</name>
    <dbReference type="NCBI Taxonomy" id="2606637"/>
    <lineage>
        <taxon>Bacteria</taxon>
        <taxon>Pseudomonadati</taxon>
        <taxon>Bacteroidota</taxon>
        <taxon>Bacteroidia</taxon>
        <taxon>Bacteroidales</taxon>
        <taxon>Prevotellaceae</taxon>
        <taxon>Hallella</taxon>
    </lineage>
</organism>
<evidence type="ECO:0000313" key="3">
    <source>
        <dbReference type="Proteomes" id="UP000438914"/>
    </source>
</evidence>
<name>A0A7K0KDS7_9BACT</name>
<feature type="compositionally biased region" description="Polar residues" evidence="1">
    <location>
        <begin position="47"/>
        <end position="56"/>
    </location>
</feature>
<proteinExistence type="predicted"/>
<dbReference type="Proteomes" id="UP000438914">
    <property type="component" value="Unassembled WGS sequence"/>
</dbReference>
<evidence type="ECO:0000313" key="2">
    <source>
        <dbReference type="EMBL" id="MST84008.1"/>
    </source>
</evidence>
<dbReference type="EMBL" id="VUNG01000007">
    <property type="protein sequence ID" value="MST84008.1"/>
    <property type="molecule type" value="Genomic_DNA"/>
</dbReference>
<protein>
    <submittedName>
        <fullName evidence="2">Uncharacterized protein</fullName>
    </submittedName>
</protein>
<gene>
    <name evidence="2" type="ORF">FYJ73_04890</name>
</gene>
<dbReference type="AlphaFoldDB" id="A0A7K0KDS7"/>
<comment type="caution">
    <text evidence="2">The sequence shown here is derived from an EMBL/GenBank/DDBJ whole genome shotgun (WGS) entry which is preliminary data.</text>
</comment>
<dbReference type="RefSeq" id="WP_154533589.1">
    <property type="nucleotide sequence ID" value="NZ_VUNG01000007.1"/>
</dbReference>
<keyword evidence="3" id="KW-1185">Reference proteome</keyword>
<evidence type="ECO:0000256" key="1">
    <source>
        <dbReference type="SAM" id="MobiDB-lite"/>
    </source>
</evidence>
<reference evidence="2 3" key="1">
    <citation type="submission" date="2019-08" db="EMBL/GenBank/DDBJ databases">
        <title>In-depth cultivation of the pig gut microbiome towards novel bacterial diversity and tailored functional studies.</title>
        <authorList>
            <person name="Wylensek D."/>
            <person name="Hitch T.C.A."/>
            <person name="Clavel T."/>
        </authorList>
    </citation>
    <scope>NUCLEOTIDE SEQUENCE [LARGE SCALE GENOMIC DNA]</scope>
    <source>
        <strain evidence="2 3">LKV-178-WT-2A</strain>
    </source>
</reference>